<name>A0A448XE15_9PLAT</name>
<organism evidence="1 2">
    <name type="scientific">Protopolystoma xenopodis</name>
    <dbReference type="NCBI Taxonomy" id="117903"/>
    <lineage>
        <taxon>Eukaryota</taxon>
        <taxon>Metazoa</taxon>
        <taxon>Spiralia</taxon>
        <taxon>Lophotrochozoa</taxon>
        <taxon>Platyhelminthes</taxon>
        <taxon>Monogenea</taxon>
        <taxon>Polyopisthocotylea</taxon>
        <taxon>Polystomatidea</taxon>
        <taxon>Polystomatidae</taxon>
        <taxon>Protopolystoma</taxon>
    </lineage>
</organism>
<evidence type="ECO:0000313" key="1">
    <source>
        <dbReference type="EMBL" id="VEL34605.1"/>
    </source>
</evidence>
<comment type="caution">
    <text evidence="1">The sequence shown here is derived from an EMBL/GenBank/DDBJ whole genome shotgun (WGS) entry which is preliminary data.</text>
</comment>
<sequence length="186" mass="20509">MPPQAGLVVDRRVNPAGSDVSASAPLTWALPTGAPRGCLERKLISDTVDMQIRRSTRQRFSRYAFSRATTGHLLSFHINLPINFIWSLQHSYPLFAQMTVSIHEQGQCVGRQIIKVGFFSAQIPKSTISPVTNALGCVKEAEVKEKAHCSATLITFSTSPKSSESQISSSETFDWTVYDTHIPQDS</sequence>
<protein>
    <submittedName>
        <fullName evidence="1">Uncharacterized protein</fullName>
    </submittedName>
</protein>
<dbReference type="EMBL" id="CAAALY010248005">
    <property type="protein sequence ID" value="VEL34605.1"/>
    <property type="molecule type" value="Genomic_DNA"/>
</dbReference>
<evidence type="ECO:0000313" key="2">
    <source>
        <dbReference type="Proteomes" id="UP000784294"/>
    </source>
</evidence>
<dbReference type="AlphaFoldDB" id="A0A448XE15"/>
<dbReference type="Proteomes" id="UP000784294">
    <property type="component" value="Unassembled WGS sequence"/>
</dbReference>
<reference evidence="1" key="1">
    <citation type="submission" date="2018-11" db="EMBL/GenBank/DDBJ databases">
        <authorList>
            <consortium name="Pathogen Informatics"/>
        </authorList>
    </citation>
    <scope>NUCLEOTIDE SEQUENCE</scope>
</reference>
<gene>
    <name evidence="1" type="ORF">PXEA_LOCUS28045</name>
</gene>
<proteinExistence type="predicted"/>
<accession>A0A448XE15</accession>
<keyword evidence="2" id="KW-1185">Reference proteome</keyword>